<name>A0A9N8V2C9_9GLOM</name>
<organism evidence="1 2">
    <name type="scientific">Funneliformis caledonium</name>
    <dbReference type="NCBI Taxonomy" id="1117310"/>
    <lineage>
        <taxon>Eukaryota</taxon>
        <taxon>Fungi</taxon>
        <taxon>Fungi incertae sedis</taxon>
        <taxon>Mucoromycota</taxon>
        <taxon>Glomeromycotina</taxon>
        <taxon>Glomeromycetes</taxon>
        <taxon>Glomerales</taxon>
        <taxon>Glomeraceae</taxon>
        <taxon>Funneliformis</taxon>
    </lineage>
</organism>
<gene>
    <name evidence="1" type="ORF">FCALED_LOCUS10</name>
</gene>
<proteinExistence type="predicted"/>
<protein>
    <submittedName>
        <fullName evidence="1">8464_t:CDS:1</fullName>
    </submittedName>
</protein>
<comment type="caution">
    <text evidence="1">The sequence shown here is derived from an EMBL/GenBank/DDBJ whole genome shotgun (WGS) entry which is preliminary data.</text>
</comment>
<sequence>MSKLICTNSIDTSSLSDFQYETFNCEKFNNHANKCQSCKQKLVVDGKDAVDDTCQIITILAEGSSIINDVFESYKAAIYQVGGVSIELADKIVEYKHARNDITHKSKWNIDHPKTTDKEAMERIEMADKHLNMDNDLKKGLENVSKYLYKKNV</sequence>
<evidence type="ECO:0000313" key="1">
    <source>
        <dbReference type="EMBL" id="CAG8435536.1"/>
    </source>
</evidence>
<accession>A0A9N8V2C9</accession>
<dbReference type="Proteomes" id="UP000789570">
    <property type="component" value="Unassembled WGS sequence"/>
</dbReference>
<dbReference type="AlphaFoldDB" id="A0A9N8V2C9"/>
<dbReference type="EMBL" id="CAJVPQ010000001">
    <property type="protein sequence ID" value="CAG8435536.1"/>
    <property type="molecule type" value="Genomic_DNA"/>
</dbReference>
<reference evidence="1" key="1">
    <citation type="submission" date="2021-06" db="EMBL/GenBank/DDBJ databases">
        <authorList>
            <person name="Kallberg Y."/>
            <person name="Tangrot J."/>
            <person name="Rosling A."/>
        </authorList>
    </citation>
    <scope>NUCLEOTIDE SEQUENCE</scope>
    <source>
        <strain evidence="1">UK204</strain>
    </source>
</reference>
<keyword evidence="2" id="KW-1185">Reference proteome</keyword>
<evidence type="ECO:0000313" key="2">
    <source>
        <dbReference type="Proteomes" id="UP000789570"/>
    </source>
</evidence>